<dbReference type="Pfam" id="PF13374">
    <property type="entry name" value="TPR_10"/>
    <property type="match status" value="3"/>
</dbReference>
<reference evidence="3" key="1">
    <citation type="journal article" date="2020" name="New Phytol.">
        <title>Comparative genomics reveals dynamic genome evolution in host specialist ectomycorrhizal fungi.</title>
        <authorList>
            <person name="Lofgren L.A."/>
            <person name="Nguyen N.H."/>
            <person name="Vilgalys R."/>
            <person name="Ruytinx J."/>
            <person name="Liao H.L."/>
            <person name="Branco S."/>
            <person name="Kuo A."/>
            <person name="LaButti K."/>
            <person name="Lipzen A."/>
            <person name="Andreopoulos W."/>
            <person name="Pangilinan J."/>
            <person name="Riley R."/>
            <person name="Hundley H."/>
            <person name="Na H."/>
            <person name="Barry K."/>
            <person name="Grigoriev I.V."/>
            <person name="Stajich J.E."/>
            <person name="Kennedy P.G."/>
        </authorList>
    </citation>
    <scope>NUCLEOTIDE SEQUENCE</scope>
    <source>
        <strain evidence="3">DOB743</strain>
    </source>
</reference>
<dbReference type="EMBL" id="JABBWD010000002">
    <property type="protein sequence ID" value="KAG1783409.1"/>
    <property type="molecule type" value="Genomic_DNA"/>
</dbReference>
<feature type="domain" description="CHAT" evidence="2">
    <location>
        <begin position="1300"/>
        <end position="1545"/>
    </location>
</feature>
<dbReference type="PANTHER" id="PTHR19959:SF119">
    <property type="entry name" value="FUNGAL LIPASE-LIKE DOMAIN-CONTAINING PROTEIN"/>
    <property type="match status" value="1"/>
</dbReference>
<evidence type="ECO:0000256" key="1">
    <source>
        <dbReference type="SAM" id="MobiDB-lite"/>
    </source>
</evidence>
<protein>
    <submittedName>
        <fullName evidence="3">CHAT domain-containing protein</fullName>
    </submittedName>
</protein>
<keyword evidence="4" id="KW-1185">Reference proteome</keyword>
<evidence type="ECO:0000313" key="3">
    <source>
        <dbReference type="EMBL" id="KAG1783409.1"/>
    </source>
</evidence>
<dbReference type="InterPro" id="IPR011990">
    <property type="entry name" value="TPR-like_helical_dom_sf"/>
</dbReference>
<name>A0A9P7A6I7_9AGAM</name>
<accession>A0A9P7A6I7</accession>
<feature type="region of interest" description="Disordered" evidence="1">
    <location>
        <begin position="1"/>
        <end position="91"/>
    </location>
</feature>
<evidence type="ECO:0000313" key="4">
    <source>
        <dbReference type="Proteomes" id="UP000714275"/>
    </source>
</evidence>
<feature type="compositionally biased region" description="Polar residues" evidence="1">
    <location>
        <begin position="33"/>
        <end position="43"/>
    </location>
</feature>
<dbReference type="Gene3D" id="1.25.40.10">
    <property type="entry name" value="Tetratricopeptide repeat domain"/>
    <property type="match status" value="5"/>
</dbReference>
<dbReference type="PANTHER" id="PTHR19959">
    <property type="entry name" value="KINESIN LIGHT CHAIN"/>
    <property type="match status" value="1"/>
</dbReference>
<evidence type="ECO:0000259" key="2">
    <source>
        <dbReference type="Pfam" id="PF12770"/>
    </source>
</evidence>
<dbReference type="Pfam" id="PF12770">
    <property type="entry name" value="CHAT"/>
    <property type="match status" value="1"/>
</dbReference>
<dbReference type="InterPro" id="IPR024983">
    <property type="entry name" value="CHAT_dom"/>
</dbReference>
<dbReference type="OrthoDB" id="9991317at2759"/>
<sequence length="1559" mass="172463">MAHRRHATFESSSSSESDSDSDSDSASSRRIFPTSSVEKSAPSTEPLKGGNRQCKTSGNDNDDKMKSSKRPQSQKKDNEESSYPKHTRDLGEIHLSEVPQVVITAIRATDLTLGLRRIPTGFHVVVKADGAECSTSNKPVYVDQAVVEWNEPILLPCEASSTVRVSVYASFELGPMLCRGEVLRTFEISVGELLDRSEKSQPIIFQPKQKEVVSSCTSLALTVERRSDENGAVVLCPLTTFMSDDMRALLLRTDAGHHLLARYRRTQNNKDLDQSINHFERASDLCPMDHPYRPAALFNLATAKFASCQANGTYLDLDIPISLFQDSLDLRPTDHPDRAVTQLHLAIALLARFAKWEYQTDADAAEESLSEVLDVCPANSHIYRAALIAIETSALHSARSIDANDLGWERSAASMLPLSLNQLADRAKRCLRIDDPHALDEVISLHYDALGYYNTGHACRGQLLCNLGAMLCIRFKRRGTDEDLDQAISIQGEALALHPVGHTDRPSSLNNLAAELSFRFDHRGNDEDLDQAIALLREALALHPVGHTDRSSSLNNLAAQLFSRFHHRGNDEDLDQAIALHREALVLRPVGHTDRSSSLNNLAARLSSRFHHRGNDEDLDQTIALHKEALALRPVGHAYRSSSLGNDEDLDQAIALLREALALRPVGHTDRSSSLNSLADQLSSRFDHRGNDEDLDQAIALHREALALRPVGHTDRPSSLNNLANRLSSRFEHRGNDEDLDQAIALLREALALRAVGHTDRSSSLNNLANQLSSRFHNRGNDEDLDQAIAFHREALALHPVGHTDRSGSLSNLAARLSTRFDRRGNDEDLDQAIALYREALALRPVSHTDRSMSLNNLATGLSSRFDHRGNDEDLDQTIALHREALALRPVGHTDRSMSLGNLATGLSSRFEHRGNDEDLDQAIALCGEALALRPVGHIDRSKSLNNLAGELSTRFDRRGNDEDLDQAITLLREALALHPVGHTDRSVSLMNLGTRLLSRFKHQDNREDLDESRENLCCALTLLTQHDPRQLAVHSSLAKVYLLFHHSGLDGTGEGEDNDRLNAAMHHLKAAANVVSGGCPILACEQVTLASVSSRHNIMKDFPSTLAVDAASCALRSGDVCRAVELLEQGRTIIWTQMTRLRTPLDSLQTHDDHAASLMKKFRNLSSLLDKPPADYPEATPRVDLEAEETRYRRLVEDWNRAVEEIRKIEGFSRFLLPPLYSDLQDAARDGPIIMLIASKLSCNAIIIPHKQPPTSIQLPTDLVKLVRLVLALQEAIDKEAGPKGNQPALTKALMELWDDSSRIWWCPTLVFNFLPLHGAGEYKKHGQFLSQLYVSSYTPSLTALIKARRSHDRSQSASFAAIGQNRPAGASFTLDGVEPELELVRSLLPHPPTVSFTKITSVDATKSRALCALRDNTWLHFACHGTQKYAEPFKSAFLMRDQPLSLLDITQMDLSRHQFAFLSACETAVGAVSTPDEVIHLAAGLQFAGVKSVVGTLWKVNDSTVQRLVEAFYQNLCGDGIMNSKRAARALHRAVQSLACDKNMPLDQRIVFVHFGI</sequence>
<organism evidence="3 4">
    <name type="scientific">Suillus placidus</name>
    <dbReference type="NCBI Taxonomy" id="48579"/>
    <lineage>
        <taxon>Eukaryota</taxon>
        <taxon>Fungi</taxon>
        <taxon>Dikarya</taxon>
        <taxon>Basidiomycota</taxon>
        <taxon>Agaricomycotina</taxon>
        <taxon>Agaricomycetes</taxon>
        <taxon>Agaricomycetidae</taxon>
        <taxon>Boletales</taxon>
        <taxon>Suillineae</taxon>
        <taxon>Suillaceae</taxon>
        <taxon>Suillus</taxon>
    </lineage>
</organism>
<dbReference type="SUPFAM" id="SSF48452">
    <property type="entry name" value="TPR-like"/>
    <property type="match status" value="1"/>
</dbReference>
<comment type="caution">
    <text evidence="3">The sequence shown here is derived from an EMBL/GenBank/DDBJ whole genome shotgun (WGS) entry which is preliminary data.</text>
</comment>
<feature type="compositionally biased region" description="Basic and acidic residues" evidence="1">
    <location>
        <begin position="74"/>
        <end position="91"/>
    </location>
</feature>
<gene>
    <name evidence="3" type="ORF">EV702DRAFT_1191835</name>
</gene>
<dbReference type="SUPFAM" id="SSF81901">
    <property type="entry name" value="HCP-like"/>
    <property type="match status" value="2"/>
</dbReference>
<dbReference type="Proteomes" id="UP000714275">
    <property type="component" value="Unassembled WGS sequence"/>
</dbReference>
<proteinExistence type="predicted"/>